<protein>
    <submittedName>
        <fullName evidence="1">Uncharacterized protein</fullName>
    </submittedName>
</protein>
<name>A0A136JIX0_9PEZI</name>
<keyword evidence="2" id="KW-1185">Reference proteome</keyword>
<dbReference type="AlphaFoldDB" id="A0A136JIX0"/>
<dbReference type="Proteomes" id="UP000070501">
    <property type="component" value="Unassembled WGS sequence"/>
</dbReference>
<evidence type="ECO:0000313" key="2">
    <source>
        <dbReference type="Proteomes" id="UP000070501"/>
    </source>
</evidence>
<accession>A0A136JIX0</accession>
<dbReference type="InParanoid" id="A0A136JIX0"/>
<sequence length="115" mass="12582">MRLVQPSAALHCAANQQSTRKASLFSITYHADLLRYGALNKGTIPANEGRPLTTRPSSFEVRQCAVPWQGRVALRPREPSWGPHPPQPLSVDRAANALLMSTAIRLIRLSMVSPG</sequence>
<gene>
    <name evidence="1" type="ORF">Micbo1qcDRAFT_5392</name>
</gene>
<evidence type="ECO:0000313" key="1">
    <source>
        <dbReference type="EMBL" id="KXJ97103.1"/>
    </source>
</evidence>
<proteinExistence type="predicted"/>
<reference evidence="2" key="1">
    <citation type="submission" date="2016-02" db="EMBL/GenBank/DDBJ databases">
        <title>Draft genome sequence of Microdochium bolleyi, a fungal endophyte of beachgrass.</title>
        <authorList>
            <consortium name="DOE Joint Genome Institute"/>
            <person name="David A.S."/>
            <person name="May G."/>
            <person name="Haridas S."/>
            <person name="Lim J."/>
            <person name="Wang M."/>
            <person name="Labutti K."/>
            <person name="Lipzen A."/>
            <person name="Barry K."/>
            <person name="Grigoriev I.V."/>
        </authorList>
    </citation>
    <scope>NUCLEOTIDE SEQUENCE [LARGE SCALE GENOMIC DNA]</scope>
    <source>
        <strain evidence="2">J235TASD1</strain>
    </source>
</reference>
<organism evidence="1 2">
    <name type="scientific">Microdochium bolleyi</name>
    <dbReference type="NCBI Taxonomy" id="196109"/>
    <lineage>
        <taxon>Eukaryota</taxon>
        <taxon>Fungi</taxon>
        <taxon>Dikarya</taxon>
        <taxon>Ascomycota</taxon>
        <taxon>Pezizomycotina</taxon>
        <taxon>Sordariomycetes</taxon>
        <taxon>Xylariomycetidae</taxon>
        <taxon>Xylariales</taxon>
        <taxon>Microdochiaceae</taxon>
        <taxon>Microdochium</taxon>
    </lineage>
</organism>
<dbReference type="EMBL" id="KQ964245">
    <property type="protein sequence ID" value="KXJ97103.1"/>
    <property type="molecule type" value="Genomic_DNA"/>
</dbReference>